<dbReference type="InterPro" id="IPR004872">
    <property type="entry name" value="Lipoprotein_NlpA"/>
</dbReference>
<dbReference type="SUPFAM" id="SSF53850">
    <property type="entry name" value="Periplasmic binding protein-like II"/>
    <property type="match status" value="1"/>
</dbReference>
<dbReference type="AlphaFoldDB" id="A0A0R1UH48"/>
<dbReference type="GeneID" id="82934334"/>
<dbReference type="Pfam" id="PF03180">
    <property type="entry name" value="Lipoprotein_9"/>
    <property type="match status" value="1"/>
</dbReference>
<evidence type="ECO:0000313" key="9">
    <source>
        <dbReference type="Proteomes" id="UP000050816"/>
    </source>
</evidence>
<gene>
    <name evidence="8" type="ORF">FC43_GL000068</name>
</gene>
<name>A0A0R1UH48_9LACO</name>
<keyword evidence="2" id="KW-0732">Signal</keyword>
<evidence type="ECO:0000256" key="7">
    <source>
        <dbReference type="SAM" id="Phobius"/>
    </source>
</evidence>
<keyword evidence="5 6" id="KW-0449">Lipoprotein</keyword>
<evidence type="ECO:0000313" key="8">
    <source>
        <dbReference type="EMBL" id="KRL92212.1"/>
    </source>
</evidence>
<sequence length="283" mass="31473">MKKRKQRNLIIWLILAVVVVVGGIFSFAHSQKQKAQTVTVGVMTQTNAEQKIWEQIAKTAKDKYGVTVKLKSFTDYTQPNKALANGDVDLNAFQHYAFLDAWNKANKGSLTPIGKTFITPIHLYSQKYTSLKQLPNGATIAVPNDASNESRALFVLKNAGLITLKKQAGTLATVADIKSNPHNLKIKELGAEQTARALSDVDAAVVNTNYAQAAKLPDKDILYTEPVNKDSKQWINVIVANKKDKNKDAYKAVVKAYQTKEVKQLIHKYYGDKEITAWDLNLK</sequence>
<evidence type="ECO:0000256" key="1">
    <source>
        <dbReference type="ARBA" id="ARBA00004635"/>
    </source>
</evidence>
<dbReference type="Proteomes" id="UP000050816">
    <property type="component" value="Unassembled WGS sequence"/>
</dbReference>
<protein>
    <recommendedName>
        <fullName evidence="6">Lipoprotein</fullName>
    </recommendedName>
</protein>
<evidence type="ECO:0000256" key="4">
    <source>
        <dbReference type="ARBA" id="ARBA00023139"/>
    </source>
</evidence>
<feature type="transmembrane region" description="Helical" evidence="7">
    <location>
        <begin position="9"/>
        <end position="28"/>
    </location>
</feature>
<dbReference type="PIRSF" id="PIRSF002854">
    <property type="entry name" value="MetQ"/>
    <property type="match status" value="1"/>
</dbReference>
<dbReference type="EMBL" id="AZFK01000007">
    <property type="protein sequence ID" value="KRL92212.1"/>
    <property type="molecule type" value="Genomic_DNA"/>
</dbReference>
<organism evidence="8 9">
    <name type="scientific">Limosilactobacillus ingluviei DSM 15946</name>
    <dbReference type="NCBI Taxonomy" id="1423760"/>
    <lineage>
        <taxon>Bacteria</taxon>
        <taxon>Bacillati</taxon>
        <taxon>Bacillota</taxon>
        <taxon>Bacilli</taxon>
        <taxon>Lactobacillales</taxon>
        <taxon>Lactobacillaceae</taxon>
        <taxon>Limosilactobacillus</taxon>
    </lineage>
</organism>
<evidence type="ECO:0000256" key="2">
    <source>
        <dbReference type="ARBA" id="ARBA00022729"/>
    </source>
</evidence>
<keyword evidence="7" id="KW-0812">Transmembrane</keyword>
<evidence type="ECO:0000256" key="5">
    <source>
        <dbReference type="ARBA" id="ARBA00023288"/>
    </source>
</evidence>
<evidence type="ECO:0000256" key="6">
    <source>
        <dbReference type="PIRNR" id="PIRNR002854"/>
    </source>
</evidence>
<dbReference type="PANTHER" id="PTHR30429">
    <property type="entry name" value="D-METHIONINE-BINDING LIPOPROTEIN METQ"/>
    <property type="match status" value="1"/>
</dbReference>
<comment type="similarity">
    <text evidence="6">Belongs to the nlpA lipoprotein family.</text>
</comment>
<proteinExistence type="inferred from homology"/>
<dbReference type="RefSeq" id="WP_019206604.1">
    <property type="nucleotide sequence ID" value="NZ_AZFK01000007.1"/>
</dbReference>
<keyword evidence="3 7" id="KW-0472">Membrane</keyword>
<dbReference type="PANTHER" id="PTHR30429:SF0">
    <property type="entry name" value="METHIONINE-BINDING LIPOPROTEIN METQ"/>
    <property type="match status" value="1"/>
</dbReference>
<comment type="subcellular location">
    <subcellularLocation>
        <location evidence="1">Membrane</location>
        <topology evidence="1">Lipid-anchor</topology>
    </subcellularLocation>
</comment>
<dbReference type="PATRIC" id="fig|1423760.3.peg.74"/>
<dbReference type="GO" id="GO:0016020">
    <property type="term" value="C:membrane"/>
    <property type="evidence" value="ECO:0007669"/>
    <property type="project" value="UniProtKB-SubCell"/>
</dbReference>
<evidence type="ECO:0000256" key="3">
    <source>
        <dbReference type="ARBA" id="ARBA00023136"/>
    </source>
</evidence>
<keyword evidence="4" id="KW-0564">Palmitate</keyword>
<accession>A0A0R1UH48</accession>
<comment type="caution">
    <text evidence="8">The sequence shown here is derived from an EMBL/GenBank/DDBJ whole genome shotgun (WGS) entry which is preliminary data.</text>
</comment>
<reference evidence="8 9" key="1">
    <citation type="journal article" date="2015" name="Genome Announc.">
        <title>Expanding the biotechnology potential of lactobacilli through comparative genomics of 213 strains and associated genera.</title>
        <authorList>
            <person name="Sun Z."/>
            <person name="Harris H.M."/>
            <person name="McCann A."/>
            <person name="Guo C."/>
            <person name="Argimon S."/>
            <person name="Zhang W."/>
            <person name="Yang X."/>
            <person name="Jeffery I.B."/>
            <person name="Cooney J.C."/>
            <person name="Kagawa T.F."/>
            <person name="Liu W."/>
            <person name="Song Y."/>
            <person name="Salvetti E."/>
            <person name="Wrobel A."/>
            <person name="Rasinkangas P."/>
            <person name="Parkhill J."/>
            <person name="Rea M.C."/>
            <person name="O'Sullivan O."/>
            <person name="Ritari J."/>
            <person name="Douillard F.P."/>
            <person name="Paul Ross R."/>
            <person name="Yang R."/>
            <person name="Briner A.E."/>
            <person name="Felis G.E."/>
            <person name="de Vos W.M."/>
            <person name="Barrangou R."/>
            <person name="Klaenhammer T.R."/>
            <person name="Caufield P.W."/>
            <person name="Cui Y."/>
            <person name="Zhang H."/>
            <person name="O'Toole P.W."/>
        </authorList>
    </citation>
    <scope>NUCLEOTIDE SEQUENCE [LARGE SCALE GENOMIC DNA]</scope>
    <source>
        <strain evidence="8 9">DSM 15946</strain>
    </source>
</reference>
<keyword evidence="7" id="KW-1133">Transmembrane helix</keyword>
<dbReference type="Gene3D" id="3.40.190.10">
    <property type="entry name" value="Periplasmic binding protein-like II"/>
    <property type="match status" value="2"/>
</dbReference>